<organism evidence="3 4">
    <name type="scientific">Pseudomonas synxantha</name>
    <dbReference type="NCBI Taxonomy" id="47883"/>
    <lineage>
        <taxon>Bacteria</taxon>
        <taxon>Pseudomonadati</taxon>
        <taxon>Pseudomonadota</taxon>
        <taxon>Gammaproteobacteria</taxon>
        <taxon>Pseudomonadales</taxon>
        <taxon>Pseudomonadaceae</taxon>
        <taxon>Pseudomonas</taxon>
    </lineage>
</organism>
<proteinExistence type="predicted"/>
<dbReference type="SUPFAM" id="SSF51197">
    <property type="entry name" value="Clavaminate synthase-like"/>
    <property type="match status" value="1"/>
</dbReference>
<gene>
    <name evidence="3" type="ORF">VO64_2148</name>
</gene>
<evidence type="ECO:0000313" key="4">
    <source>
        <dbReference type="Proteomes" id="UP000033099"/>
    </source>
</evidence>
<evidence type="ECO:0000313" key="3">
    <source>
        <dbReference type="EMBL" id="AKA82694.1"/>
    </source>
</evidence>
<dbReference type="GO" id="GO:0016706">
    <property type="term" value="F:2-oxoglutarate-dependent dioxygenase activity"/>
    <property type="evidence" value="ECO:0007669"/>
    <property type="project" value="UniProtKB-ARBA"/>
</dbReference>
<reference evidence="3 4" key="1">
    <citation type="journal article" date="2015" name="Genome Announc.">
        <title>Complete Genome Sequence of Biocontrol Strain Pseudomonas fluorescens LBUM223.</title>
        <authorList>
            <person name="Roquigny R."/>
            <person name="Arseneault T."/>
            <person name="Gadkar V.J."/>
            <person name="Novinscak A."/>
            <person name="Joly D.L."/>
            <person name="Filion M."/>
        </authorList>
    </citation>
    <scope>NUCLEOTIDE SEQUENCE [LARGE SCALE GENOMIC DNA]</scope>
    <source>
        <strain evidence="3 4">LBUM223</strain>
    </source>
</reference>
<dbReference type="AlphaFoldDB" id="A0AAU8TLJ1"/>
<keyword evidence="1" id="KW-0560">Oxidoreductase</keyword>
<sequence>MRVYQLYITELVGTQLIDAHFSYAVRSAVAQWRQGITMLEAVQQLSQPDTLGLRLLPAIDEALAERNLTRADLVERVWATAFIQMKGAFDPLELPETPMVFFPVPMAEGTLMARATAVGCLAAIGLQAVSYGSEENGELFVNLVVMPGEGLFAEKSRKGMKGHTDAVSFPVRGQTDPENPRISPSPDFVCLSGLRNPDDVHTTVMPLVSVLKKLEAGVIAQLKTPQYSIRSQKTFRVGMQEILGDELVLEDASLLFDVRGQHWIRYSHNCILVDDEAVGAREALVAFEAACVASISGAVISPGDILLVNNRIGLHGRSNVGGEPGGNSRWLLRTYGLETAEMSESHRYPDVPYRLYP</sequence>
<dbReference type="KEGG" id="pfb:VO64_2148"/>
<dbReference type="Gene3D" id="3.60.130.10">
    <property type="entry name" value="Clavaminate synthase-like"/>
    <property type="match status" value="1"/>
</dbReference>
<dbReference type="Proteomes" id="UP000033099">
    <property type="component" value="Chromosome"/>
</dbReference>
<feature type="region of interest" description="Disordered" evidence="2">
    <location>
        <begin position="163"/>
        <end position="182"/>
    </location>
</feature>
<name>A0AAU8TLJ1_9PSED</name>
<dbReference type="EMBL" id="CP011117">
    <property type="protein sequence ID" value="AKA82694.1"/>
    <property type="molecule type" value="Genomic_DNA"/>
</dbReference>
<protein>
    <recommendedName>
        <fullName evidence="5">TauD/TfdA-like domain-containing protein</fullName>
    </recommendedName>
</protein>
<evidence type="ECO:0000256" key="1">
    <source>
        <dbReference type="ARBA" id="ARBA00023002"/>
    </source>
</evidence>
<evidence type="ECO:0000256" key="2">
    <source>
        <dbReference type="SAM" id="MobiDB-lite"/>
    </source>
</evidence>
<evidence type="ECO:0008006" key="5">
    <source>
        <dbReference type="Google" id="ProtNLM"/>
    </source>
</evidence>
<dbReference type="InterPro" id="IPR042098">
    <property type="entry name" value="TauD-like_sf"/>
</dbReference>
<accession>A0AAU8TLJ1</accession>